<evidence type="ECO:0000256" key="2">
    <source>
        <dbReference type="SAM" id="Phobius"/>
    </source>
</evidence>
<feature type="compositionally biased region" description="Low complexity" evidence="1">
    <location>
        <begin position="52"/>
        <end position="61"/>
    </location>
</feature>
<keyword evidence="2" id="KW-0472">Membrane</keyword>
<feature type="region of interest" description="Disordered" evidence="1">
    <location>
        <begin position="40"/>
        <end position="61"/>
    </location>
</feature>
<feature type="transmembrane region" description="Helical" evidence="2">
    <location>
        <begin position="6"/>
        <end position="24"/>
    </location>
</feature>
<keyword evidence="2" id="KW-1133">Transmembrane helix</keyword>
<protein>
    <submittedName>
        <fullName evidence="3">Putative secreted protein</fullName>
    </submittedName>
</protein>
<name>A0A2M4D614_ANODA</name>
<accession>A0A2M4D614</accession>
<dbReference type="AlphaFoldDB" id="A0A2M4D614"/>
<evidence type="ECO:0000313" key="3">
    <source>
        <dbReference type="EMBL" id="MBW72993.1"/>
    </source>
</evidence>
<reference evidence="3" key="1">
    <citation type="submission" date="2018-01" db="EMBL/GenBank/DDBJ databases">
        <title>An insight into the sialome of Amazonian anophelines.</title>
        <authorList>
            <person name="Ribeiro J.M."/>
            <person name="Scarpassa V."/>
            <person name="Calvo E."/>
        </authorList>
    </citation>
    <scope>NUCLEOTIDE SEQUENCE</scope>
</reference>
<keyword evidence="2" id="KW-0812">Transmembrane</keyword>
<proteinExistence type="predicted"/>
<evidence type="ECO:0000256" key="1">
    <source>
        <dbReference type="SAM" id="MobiDB-lite"/>
    </source>
</evidence>
<organism evidence="3">
    <name type="scientific">Anopheles darlingi</name>
    <name type="common">Mosquito</name>
    <dbReference type="NCBI Taxonomy" id="43151"/>
    <lineage>
        <taxon>Eukaryota</taxon>
        <taxon>Metazoa</taxon>
        <taxon>Ecdysozoa</taxon>
        <taxon>Arthropoda</taxon>
        <taxon>Hexapoda</taxon>
        <taxon>Insecta</taxon>
        <taxon>Pterygota</taxon>
        <taxon>Neoptera</taxon>
        <taxon>Endopterygota</taxon>
        <taxon>Diptera</taxon>
        <taxon>Nematocera</taxon>
        <taxon>Culicoidea</taxon>
        <taxon>Culicidae</taxon>
        <taxon>Anophelinae</taxon>
        <taxon>Anopheles</taxon>
    </lineage>
</organism>
<sequence>MSNGSTWCVGVFLLKIVPTILHMWRSARSCRNGFMDLKRSSGRRRRNANSQTSASSPLSLTSSALATPVEAINRLYLWPTIAANFYANTPY</sequence>
<dbReference type="EMBL" id="GGFL01008815">
    <property type="protein sequence ID" value="MBW72993.1"/>
    <property type="molecule type" value="Transcribed_RNA"/>
</dbReference>